<dbReference type="InterPro" id="IPR039184">
    <property type="entry name" value="SARM1"/>
</dbReference>
<feature type="domain" description="TIR" evidence="4">
    <location>
        <begin position="1"/>
        <end position="137"/>
    </location>
</feature>
<evidence type="ECO:0000256" key="3">
    <source>
        <dbReference type="ARBA" id="ARBA00022737"/>
    </source>
</evidence>
<dbReference type="PANTHER" id="PTHR22998:SF1">
    <property type="entry name" value="NAD(+) HYDROLASE SARM1"/>
    <property type="match status" value="1"/>
</dbReference>
<organism evidence="5 6">
    <name type="scientific">Brotonthovivens ammoniilytica</name>
    <dbReference type="NCBI Taxonomy" id="2981725"/>
    <lineage>
        <taxon>Bacteria</taxon>
        <taxon>Bacillati</taxon>
        <taxon>Bacillota</taxon>
        <taxon>Clostridia</taxon>
        <taxon>Lachnospirales</taxon>
        <taxon>Lachnospiraceae</taxon>
        <taxon>Brotonthovivens</taxon>
    </lineage>
</organism>
<dbReference type="SUPFAM" id="SSF81901">
    <property type="entry name" value="HCP-like"/>
    <property type="match status" value="2"/>
</dbReference>
<comment type="caution">
    <text evidence="5">The sequence shown here is derived from an EMBL/GenBank/DDBJ whole genome shotgun (WGS) entry which is preliminary data.</text>
</comment>
<comment type="subcellular location">
    <subcellularLocation>
        <location evidence="1">Cytoplasm</location>
    </subcellularLocation>
</comment>
<dbReference type="Pfam" id="PF08238">
    <property type="entry name" value="Sel1"/>
    <property type="match status" value="6"/>
</dbReference>
<evidence type="ECO:0000259" key="4">
    <source>
        <dbReference type="PROSITE" id="PS50104"/>
    </source>
</evidence>
<keyword evidence="2" id="KW-0963">Cytoplasm</keyword>
<evidence type="ECO:0000256" key="1">
    <source>
        <dbReference type="ARBA" id="ARBA00004496"/>
    </source>
</evidence>
<reference evidence="5 6" key="1">
    <citation type="journal article" date="2021" name="ISME Commun">
        <title>Automated analysis of genomic sequences facilitates high-throughput and comprehensive description of bacteria.</title>
        <authorList>
            <person name="Hitch T.C.A."/>
        </authorList>
    </citation>
    <scope>NUCLEOTIDE SEQUENCE [LARGE SCALE GENOMIC DNA]</scope>
    <source>
        <strain evidence="5 6">Sanger_109</strain>
    </source>
</reference>
<evidence type="ECO:0000256" key="2">
    <source>
        <dbReference type="ARBA" id="ARBA00022490"/>
    </source>
</evidence>
<protein>
    <submittedName>
        <fullName evidence="5">TIR domain-containing protein</fullName>
    </submittedName>
</protein>
<dbReference type="InterPro" id="IPR035897">
    <property type="entry name" value="Toll_tir_struct_dom_sf"/>
</dbReference>
<proteinExistence type="predicted"/>
<dbReference type="Proteomes" id="UP001652442">
    <property type="component" value="Unassembled WGS sequence"/>
</dbReference>
<sequence>MQYQIFISYRRDGGESLAALLHERFVRMGYRVFYDVESLRSGDFNEKLLEVISECEDVLLVLPPGGLDRCLNDEDDWVRREIEHALLCGKNIVPIMMRNFEFPDHLPESLKPLVNKNGVSANMEYFDAVVEKIAKQRLKCTPDKNADREEKKIEELKASAKKGSAKAMNELGIMYEKGSVTLVPNMKRAFEYYKAAWEHGSLAAACNLGDIYERCSLDLTLVREYGFSTEGGLSAADFKLELKAQALRYYEEAAGKGYAPALYKLGNESEEKRRLEQAYTYYEQAAEQKYLPAVNAQAWMLRNGLGTDQDLLRAEELYREAADAGYPAAIYNYASMIEARDPQQAMNLYSQVAYGDQALPMAMYALGRRYEFGMRDLRNAISCYERALKYGISEAADDLRRCKDTLI</sequence>
<dbReference type="PROSITE" id="PS50104">
    <property type="entry name" value="TIR"/>
    <property type="match status" value="1"/>
</dbReference>
<keyword evidence="6" id="KW-1185">Reference proteome</keyword>
<dbReference type="InterPro" id="IPR011990">
    <property type="entry name" value="TPR-like_helical_dom_sf"/>
</dbReference>
<dbReference type="SMART" id="SM00671">
    <property type="entry name" value="SEL1"/>
    <property type="match status" value="5"/>
</dbReference>
<dbReference type="RefSeq" id="WP_158425980.1">
    <property type="nucleotide sequence ID" value="NZ_JAOQJQ010000006.1"/>
</dbReference>
<gene>
    <name evidence="5" type="ORF">OCV88_13605</name>
</gene>
<dbReference type="EMBL" id="JAOQJQ010000006">
    <property type="protein sequence ID" value="MCU6763345.1"/>
    <property type="molecule type" value="Genomic_DNA"/>
</dbReference>
<dbReference type="Gene3D" id="3.40.50.10140">
    <property type="entry name" value="Toll/interleukin-1 receptor homology (TIR) domain"/>
    <property type="match status" value="1"/>
</dbReference>
<dbReference type="SUPFAM" id="SSF52200">
    <property type="entry name" value="Toll/Interleukin receptor TIR domain"/>
    <property type="match status" value="1"/>
</dbReference>
<dbReference type="Pfam" id="PF13676">
    <property type="entry name" value="TIR_2"/>
    <property type="match status" value="1"/>
</dbReference>
<dbReference type="Gene3D" id="1.25.40.10">
    <property type="entry name" value="Tetratricopeptide repeat domain"/>
    <property type="match status" value="1"/>
</dbReference>
<dbReference type="SMART" id="SM00255">
    <property type="entry name" value="TIR"/>
    <property type="match status" value="1"/>
</dbReference>
<keyword evidence="3" id="KW-0677">Repeat</keyword>
<dbReference type="InterPro" id="IPR006597">
    <property type="entry name" value="Sel1-like"/>
</dbReference>
<dbReference type="InterPro" id="IPR000157">
    <property type="entry name" value="TIR_dom"/>
</dbReference>
<name>A0ABT2TMA1_9FIRM</name>
<accession>A0ABT2TMA1</accession>
<evidence type="ECO:0000313" key="6">
    <source>
        <dbReference type="Proteomes" id="UP001652442"/>
    </source>
</evidence>
<evidence type="ECO:0000313" key="5">
    <source>
        <dbReference type="EMBL" id="MCU6763345.1"/>
    </source>
</evidence>
<dbReference type="PANTHER" id="PTHR22998">
    <property type="entry name" value="SARM1"/>
    <property type="match status" value="1"/>
</dbReference>